<dbReference type="SUPFAM" id="SSF52833">
    <property type="entry name" value="Thioredoxin-like"/>
    <property type="match status" value="1"/>
</dbReference>
<dbReference type="Gene3D" id="1.20.1050.10">
    <property type="match status" value="1"/>
</dbReference>
<dbReference type="Pfam" id="PF13409">
    <property type="entry name" value="GST_N_2"/>
    <property type="match status" value="1"/>
</dbReference>
<dbReference type="CDD" id="cd00570">
    <property type="entry name" value="GST_N_family"/>
    <property type="match status" value="1"/>
</dbReference>
<reference evidence="2 3" key="1">
    <citation type="submission" date="2019-08" db="EMBL/GenBank/DDBJ databases">
        <title>Hyperibacter terrae gen. nov., sp. nov. and Hyperibacter viscosus sp. nov., two new members in the family Rhodospirillaceae isolated from the rhizosphere of Hypericum perforatum.</title>
        <authorList>
            <person name="Noviana Z."/>
        </authorList>
    </citation>
    <scope>NUCLEOTIDE SEQUENCE [LARGE SCALE GENOMIC DNA]</scope>
    <source>
        <strain evidence="2 3">R5913</strain>
    </source>
</reference>
<dbReference type="KEGG" id="htq:FRZ44_33950"/>
<dbReference type="InterPro" id="IPR004046">
    <property type="entry name" value="GST_C"/>
</dbReference>
<dbReference type="SUPFAM" id="SSF47616">
    <property type="entry name" value="GST C-terminal domain-like"/>
    <property type="match status" value="1"/>
</dbReference>
<dbReference type="InterPro" id="IPR004045">
    <property type="entry name" value="Glutathione_S-Trfase_N"/>
</dbReference>
<feature type="domain" description="GST N-terminal" evidence="1">
    <location>
        <begin position="1"/>
        <end position="82"/>
    </location>
</feature>
<dbReference type="Pfam" id="PF00043">
    <property type="entry name" value="GST_C"/>
    <property type="match status" value="1"/>
</dbReference>
<dbReference type="RefSeq" id="WP_151178285.1">
    <property type="nucleotide sequence ID" value="NZ_CP042906.1"/>
</dbReference>
<protein>
    <submittedName>
        <fullName evidence="2">Maleylacetoacetate isomerase</fullName>
    </submittedName>
</protein>
<dbReference type="Gene3D" id="3.40.30.10">
    <property type="entry name" value="Glutaredoxin"/>
    <property type="match status" value="1"/>
</dbReference>
<dbReference type="InterPro" id="IPR036282">
    <property type="entry name" value="Glutathione-S-Trfase_C_sf"/>
</dbReference>
<keyword evidence="2" id="KW-0413">Isomerase</keyword>
<keyword evidence="3" id="KW-1185">Reference proteome</keyword>
<dbReference type="PROSITE" id="PS50404">
    <property type="entry name" value="GST_NTER"/>
    <property type="match status" value="1"/>
</dbReference>
<dbReference type="GO" id="GO:0016853">
    <property type="term" value="F:isomerase activity"/>
    <property type="evidence" value="ECO:0007669"/>
    <property type="project" value="UniProtKB-KW"/>
</dbReference>
<organism evidence="2 3">
    <name type="scientific">Hypericibacter terrae</name>
    <dbReference type="NCBI Taxonomy" id="2602015"/>
    <lineage>
        <taxon>Bacteria</taxon>
        <taxon>Pseudomonadati</taxon>
        <taxon>Pseudomonadota</taxon>
        <taxon>Alphaproteobacteria</taxon>
        <taxon>Rhodospirillales</taxon>
        <taxon>Dongiaceae</taxon>
        <taxon>Hypericibacter</taxon>
    </lineage>
</organism>
<proteinExistence type="predicted"/>
<dbReference type="SFLD" id="SFLDS00019">
    <property type="entry name" value="Glutathione_Transferase_(cytos"/>
    <property type="match status" value="1"/>
</dbReference>
<sequence length="213" mass="24142">MALTFYYGSGSPFAWKVWLALEHKAIPYELKVLSFDKEETKAPAFRAINPRGLVPTIVDDGFALWESAVILEYLEEKYPQKPLLPKDVKARATVRRLATEIGDYVKTASNELTDLTLFRDTPATKEELAAAHTKMLEALAPFEAAFVGPYIAGELSIADFTMFPFVRMLARIELRKPSQGIADDRLPPKLRAWKGAIEKLPYYEKTIPPHWKK</sequence>
<accession>A0A5J6MLG7</accession>
<dbReference type="InterPro" id="IPR036249">
    <property type="entry name" value="Thioredoxin-like_sf"/>
</dbReference>
<dbReference type="GO" id="GO:0005737">
    <property type="term" value="C:cytoplasm"/>
    <property type="evidence" value="ECO:0007669"/>
    <property type="project" value="TreeGrafter"/>
</dbReference>
<dbReference type="PANTHER" id="PTHR43968">
    <property type="match status" value="1"/>
</dbReference>
<evidence type="ECO:0000259" key="1">
    <source>
        <dbReference type="PROSITE" id="PS50404"/>
    </source>
</evidence>
<dbReference type="InterPro" id="IPR040079">
    <property type="entry name" value="Glutathione_S-Trfase"/>
</dbReference>
<dbReference type="InterPro" id="IPR050983">
    <property type="entry name" value="GST_Omega/HSP26"/>
</dbReference>
<dbReference type="EMBL" id="CP042906">
    <property type="protein sequence ID" value="QEX18091.1"/>
    <property type="molecule type" value="Genomic_DNA"/>
</dbReference>
<dbReference type="Proteomes" id="UP000326202">
    <property type="component" value="Chromosome"/>
</dbReference>
<gene>
    <name evidence="2" type="ORF">FRZ44_33950</name>
</gene>
<dbReference type="PANTHER" id="PTHR43968:SF6">
    <property type="entry name" value="GLUTATHIONE S-TRANSFERASE OMEGA"/>
    <property type="match status" value="1"/>
</dbReference>
<evidence type="ECO:0000313" key="3">
    <source>
        <dbReference type="Proteomes" id="UP000326202"/>
    </source>
</evidence>
<dbReference type="AlphaFoldDB" id="A0A5J6MLG7"/>
<evidence type="ECO:0000313" key="2">
    <source>
        <dbReference type="EMBL" id="QEX18091.1"/>
    </source>
</evidence>
<name>A0A5J6MLG7_9PROT</name>
<dbReference type="OrthoDB" id="9794721at2"/>
<dbReference type="SFLD" id="SFLDG00358">
    <property type="entry name" value="Main_(cytGST)"/>
    <property type="match status" value="1"/>
</dbReference>